<evidence type="ECO:0000313" key="9">
    <source>
        <dbReference type="Proteomes" id="UP001064782"/>
    </source>
</evidence>
<dbReference type="Gene3D" id="1.10.443.10">
    <property type="entry name" value="Intergrase catalytic core"/>
    <property type="match status" value="1"/>
</dbReference>
<dbReference type="PANTHER" id="PTHR30349:SF64">
    <property type="entry name" value="PROPHAGE INTEGRASE INTD-RELATED"/>
    <property type="match status" value="1"/>
</dbReference>
<organism evidence="8 9">
    <name type="scientific">Mycobacterium kiyosense</name>
    <dbReference type="NCBI Taxonomy" id="2871094"/>
    <lineage>
        <taxon>Bacteria</taxon>
        <taxon>Bacillati</taxon>
        <taxon>Actinomycetota</taxon>
        <taxon>Actinomycetes</taxon>
        <taxon>Mycobacteriales</taxon>
        <taxon>Mycobacteriaceae</taxon>
        <taxon>Mycobacterium</taxon>
    </lineage>
</organism>
<dbReference type="Proteomes" id="UP001064782">
    <property type="component" value="Unassembled WGS sequence"/>
</dbReference>
<accession>A0A9P3Q9K1</accession>
<dbReference type="GO" id="GO:0006310">
    <property type="term" value="P:DNA recombination"/>
    <property type="evidence" value="ECO:0007669"/>
    <property type="project" value="UniProtKB-KW"/>
</dbReference>
<reference evidence="8" key="1">
    <citation type="submission" date="2022-08" db="EMBL/GenBank/DDBJ databases">
        <title>Mycobacterium kiyosense sp. nov., scotochromogenic slow-glowing species isolated from respiratory specimens.</title>
        <authorList>
            <person name="Fukano H."/>
            <person name="Kazumi Y."/>
            <person name="Sakagami N."/>
            <person name="Ato M."/>
            <person name="Mitarai S."/>
            <person name="Hoshino Y."/>
        </authorList>
    </citation>
    <scope>NUCLEOTIDE SEQUENCE</scope>
    <source>
        <strain evidence="8">1413</strain>
        <strain evidence="7">SRL2020-028</strain>
    </source>
</reference>
<dbReference type="InterPro" id="IPR002104">
    <property type="entry name" value="Integrase_catalytic"/>
</dbReference>
<dbReference type="CDD" id="cd01189">
    <property type="entry name" value="INT_ICEBs1_C_like"/>
    <property type="match status" value="1"/>
</dbReference>
<dbReference type="GO" id="GO:0015074">
    <property type="term" value="P:DNA integration"/>
    <property type="evidence" value="ECO:0007669"/>
    <property type="project" value="InterPro"/>
</dbReference>
<keyword evidence="9" id="KW-1185">Reference proteome</keyword>
<dbReference type="InterPro" id="IPR044068">
    <property type="entry name" value="CB"/>
</dbReference>
<evidence type="ECO:0000256" key="2">
    <source>
        <dbReference type="ARBA" id="ARBA00023125"/>
    </source>
</evidence>
<feature type="domain" description="Tyr recombinase" evidence="5">
    <location>
        <begin position="176"/>
        <end position="406"/>
    </location>
</feature>
<evidence type="ECO:0000256" key="1">
    <source>
        <dbReference type="ARBA" id="ARBA00008857"/>
    </source>
</evidence>
<protein>
    <recommendedName>
        <fullName evidence="10">Site-specific integrase</fullName>
    </recommendedName>
</protein>
<feature type="domain" description="Core-binding (CB)" evidence="6">
    <location>
        <begin position="63"/>
        <end position="155"/>
    </location>
</feature>
<gene>
    <name evidence="8" type="ORF">Mkiyose1413_55340</name>
    <name evidence="7" type="ORF">SRL2020028_27570</name>
</gene>
<dbReference type="RefSeq" id="WP_264894678.1">
    <property type="nucleotide sequence ID" value="NZ_BRXE01000027.1"/>
</dbReference>
<comment type="caution">
    <text evidence="8">The sequence shown here is derived from an EMBL/GenBank/DDBJ whole genome shotgun (WGS) entry which is preliminary data.</text>
</comment>
<dbReference type="SUPFAM" id="SSF56349">
    <property type="entry name" value="DNA breaking-rejoining enzymes"/>
    <property type="match status" value="1"/>
</dbReference>
<evidence type="ECO:0000259" key="5">
    <source>
        <dbReference type="PROSITE" id="PS51898"/>
    </source>
</evidence>
<dbReference type="EMBL" id="BRZI01000094">
    <property type="protein sequence ID" value="GLD33651.1"/>
    <property type="molecule type" value="Genomic_DNA"/>
</dbReference>
<evidence type="ECO:0000313" key="8">
    <source>
        <dbReference type="EMBL" id="GLD33651.1"/>
    </source>
</evidence>
<dbReference type="Proteomes" id="UP001165663">
    <property type="component" value="Unassembled WGS sequence"/>
</dbReference>
<evidence type="ECO:0000313" key="7">
    <source>
        <dbReference type="EMBL" id="GLB83501.1"/>
    </source>
</evidence>
<keyword evidence="3" id="KW-0233">DNA recombination</keyword>
<evidence type="ECO:0000256" key="4">
    <source>
        <dbReference type="PROSITE-ProRule" id="PRU01248"/>
    </source>
</evidence>
<comment type="similarity">
    <text evidence="1">Belongs to the 'phage' integrase family.</text>
</comment>
<dbReference type="GO" id="GO:0003677">
    <property type="term" value="F:DNA binding"/>
    <property type="evidence" value="ECO:0007669"/>
    <property type="project" value="UniProtKB-UniRule"/>
</dbReference>
<evidence type="ECO:0008006" key="10">
    <source>
        <dbReference type="Google" id="ProtNLM"/>
    </source>
</evidence>
<dbReference type="EMBL" id="BRXE01000027">
    <property type="protein sequence ID" value="GLB83501.1"/>
    <property type="molecule type" value="Genomic_DNA"/>
</dbReference>
<evidence type="ECO:0000256" key="3">
    <source>
        <dbReference type="ARBA" id="ARBA00023172"/>
    </source>
</evidence>
<dbReference type="Pfam" id="PF00589">
    <property type="entry name" value="Phage_integrase"/>
    <property type="match status" value="1"/>
</dbReference>
<name>A0A9P3Q9K1_9MYCO</name>
<dbReference type="PANTHER" id="PTHR30349">
    <property type="entry name" value="PHAGE INTEGRASE-RELATED"/>
    <property type="match status" value="1"/>
</dbReference>
<evidence type="ECO:0000259" key="6">
    <source>
        <dbReference type="PROSITE" id="PS51900"/>
    </source>
</evidence>
<dbReference type="Gene3D" id="1.10.150.130">
    <property type="match status" value="1"/>
</dbReference>
<dbReference type="InterPro" id="IPR013762">
    <property type="entry name" value="Integrase-like_cat_sf"/>
</dbReference>
<dbReference type="PROSITE" id="PS51900">
    <property type="entry name" value="CB"/>
    <property type="match status" value="1"/>
</dbReference>
<dbReference type="PROSITE" id="PS51898">
    <property type="entry name" value="TYR_RECOMBINASE"/>
    <property type="match status" value="1"/>
</dbReference>
<dbReference type="InterPro" id="IPR050090">
    <property type="entry name" value="Tyrosine_recombinase_XerCD"/>
</dbReference>
<keyword evidence="2 4" id="KW-0238">DNA-binding</keyword>
<dbReference type="InterPro" id="IPR011010">
    <property type="entry name" value="DNA_brk_join_enz"/>
</dbReference>
<dbReference type="InterPro" id="IPR010998">
    <property type="entry name" value="Integrase_recombinase_N"/>
</dbReference>
<sequence length="430" mass="45969">MASIQKRQTVSGATAYVVKWKTPDGKHRSRGGFRTRKAAQAYATDIEHALFRGNTFDPKAGNITFRVAAQAWLASRHDLKATTRNSYRYMLAPVAERQGDGKTLGIDAVFGGYPLNAIKREQITDWVAKLVAAGKKPATIRQNVKVVRMVLAQAVADGRIPFNPTAHVKLPGANARPATFVTAAQVSALVAATPWPYNVMVFVAAWSGLRAGELAGLQVGDVSLPEGSPGSVRVERTVASVDGALRYLPPKTKGSRRTVPLPADATAMLGDYLADHPHRKNPTAPLFPALRLGGAEAGVGADADTLSVAEVEARLVLDWTQPLRHTTFYARVFRPAVARARRLSPNAGLPARLGVHHLRHSYVSLCVAAGIPPLEISRFVGHSTVTTTLGTYAHLFESDHSAAMHALGAIGATPAKSNVVPLRPGHMKAL</sequence>
<dbReference type="AlphaFoldDB" id="A0A9P3Q9K1"/>
<proteinExistence type="inferred from homology"/>